<dbReference type="GO" id="GO:0009098">
    <property type="term" value="P:L-leucine biosynthetic process"/>
    <property type="evidence" value="ECO:0007669"/>
    <property type="project" value="UniProtKB-UniPathway"/>
</dbReference>
<reference evidence="18" key="1">
    <citation type="journal article" date="2020" name="mSystems">
        <title>Genome- and Community-Level Interaction Insights into Carbon Utilization and Element Cycling Functions of Hydrothermarchaeota in Hydrothermal Sediment.</title>
        <authorList>
            <person name="Zhou Z."/>
            <person name="Liu Y."/>
            <person name="Xu W."/>
            <person name="Pan J."/>
            <person name="Luo Z.H."/>
            <person name="Li M."/>
        </authorList>
    </citation>
    <scope>NUCLEOTIDE SEQUENCE [LARGE SCALE GENOMIC DNA]</scope>
    <source>
        <strain evidence="18">SpSt-637</strain>
        <strain evidence="17">SpSt-667</strain>
    </source>
</reference>
<keyword evidence="7 16" id="KW-0032">Aminotransferase</keyword>
<comment type="catalytic activity">
    <reaction evidence="13 16">
        <text>L-isoleucine + 2-oxoglutarate = (S)-3-methyl-2-oxopentanoate + L-glutamate</text>
        <dbReference type="Rhea" id="RHEA:24801"/>
        <dbReference type="ChEBI" id="CHEBI:16810"/>
        <dbReference type="ChEBI" id="CHEBI:29985"/>
        <dbReference type="ChEBI" id="CHEBI:35146"/>
        <dbReference type="ChEBI" id="CHEBI:58045"/>
        <dbReference type="EC" id="2.6.1.42"/>
    </reaction>
</comment>
<protein>
    <recommendedName>
        <fullName evidence="16">Branched-chain-amino-acid aminotransferase</fullName>
        <shortName evidence="16">BCAT</shortName>
        <ecNumber evidence="16">2.6.1.42</ecNumber>
    </recommendedName>
</protein>
<evidence type="ECO:0000256" key="14">
    <source>
        <dbReference type="ARBA" id="ARBA00049229"/>
    </source>
</evidence>
<dbReference type="PROSITE" id="PS00770">
    <property type="entry name" value="AA_TRANSFER_CLASS_4"/>
    <property type="match status" value="1"/>
</dbReference>
<evidence type="ECO:0000256" key="12">
    <source>
        <dbReference type="ARBA" id="ARBA00048212"/>
    </source>
</evidence>
<dbReference type="PANTHER" id="PTHR42743">
    <property type="entry name" value="AMINO-ACID AMINOTRANSFERASE"/>
    <property type="match status" value="1"/>
</dbReference>
<dbReference type="EMBL" id="DTCK01000023">
    <property type="protein sequence ID" value="HGQ35847.1"/>
    <property type="molecule type" value="Genomic_DNA"/>
</dbReference>
<evidence type="ECO:0000256" key="6">
    <source>
        <dbReference type="ARBA" id="ARBA00009320"/>
    </source>
</evidence>
<dbReference type="CDD" id="cd01557">
    <property type="entry name" value="BCAT_beta_family"/>
    <property type="match status" value="1"/>
</dbReference>
<dbReference type="GO" id="GO:0009099">
    <property type="term" value="P:L-valine biosynthetic process"/>
    <property type="evidence" value="ECO:0007669"/>
    <property type="project" value="UniProtKB-UniPathway"/>
</dbReference>
<dbReference type="InterPro" id="IPR033939">
    <property type="entry name" value="BCAT_family"/>
</dbReference>
<dbReference type="Gene3D" id="3.20.10.10">
    <property type="entry name" value="D-amino Acid Aminotransferase, subunit A, domain 2"/>
    <property type="match status" value="1"/>
</dbReference>
<evidence type="ECO:0000313" key="18">
    <source>
        <dbReference type="EMBL" id="HGQ64022.1"/>
    </source>
</evidence>
<dbReference type="GO" id="GO:0009097">
    <property type="term" value="P:isoleucine biosynthetic process"/>
    <property type="evidence" value="ECO:0007669"/>
    <property type="project" value="UniProtKB-UniPathway"/>
</dbReference>
<evidence type="ECO:0000256" key="7">
    <source>
        <dbReference type="ARBA" id="ARBA00022576"/>
    </source>
</evidence>
<evidence type="ECO:0000256" key="1">
    <source>
        <dbReference type="ARBA" id="ARBA00001933"/>
    </source>
</evidence>
<comment type="pathway">
    <text evidence="5 16">Amino-acid biosynthesis; L-leucine biosynthesis; L-leucine from 3-methyl-2-oxobutanoate: step 4/4.</text>
</comment>
<dbReference type="InterPro" id="IPR050571">
    <property type="entry name" value="Class-IV_PLP-Dep_Aminotrnsfr"/>
</dbReference>
<dbReference type="AlphaFoldDB" id="A0A7C4NL28"/>
<dbReference type="FunFam" id="3.20.10.10:FF:000002">
    <property type="entry name" value="D-alanine aminotransferase"/>
    <property type="match status" value="1"/>
</dbReference>
<keyword evidence="10 16" id="KW-0663">Pyridoxal phosphate</keyword>
<comment type="catalytic activity">
    <reaction evidence="12 16">
        <text>L-valine + 2-oxoglutarate = 3-methyl-2-oxobutanoate + L-glutamate</text>
        <dbReference type="Rhea" id="RHEA:24813"/>
        <dbReference type="ChEBI" id="CHEBI:11851"/>
        <dbReference type="ChEBI" id="CHEBI:16810"/>
        <dbReference type="ChEBI" id="CHEBI:29985"/>
        <dbReference type="ChEBI" id="CHEBI:57762"/>
        <dbReference type="EC" id="2.6.1.42"/>
    </reaction>
</comment>
<evidence type="ECO:0000313" key="17">
    <source>
        <dbReference type="EMBL" id="HGQ35847.1"/>
    </source>
</evidence>
<comment type="caution">
    <text evidence="18">The sequence shown here is derived from an EMBL/GenBank/DDBJ whole genome shotgun (WGS) entry which is preliminary data.</text>
</comment>
<dbReference type="NCBIfam" id="TIGR01122">
    <property type="entry name" value="ilvE_I"/>
    <property type="match status" value="1"/>
</dbReference>
<organism evidence="18">
    <name type="scientific">Ignisphaera aggregans</name>
    <dbReference type="NCBI Taxonomy" id="334771"/>
    <lineage>
        <taxon>Archaea</taxon>
        <taxon>Thermoproteota</taxon>
        <taxon>Thermoprotei</taxon>
        <taxon>Desulfurococcales</taxon>
        <taxon>Desulfurococcaceae</taxon>
        <taxon>Ignisphaera</taxon>
    </lineage>
</organism>
<dbReference type="Gene3D" id="3.30.470.10">
    <property type="match status" value="1"/>
</dbReference>
<dbReference type="PANTHER" id="PTHR42743:SF11">
    <property type="entry name" value="AMINODEOXYCHORISMATE LYASE"/>
    <property type="match status" value="1"/>
</dbReference>
<dbReference type="UniPathway" id="UPA00048">
    <property type="reaction ID" value="UER00073"/>
</dbReference>
<dbReference type="UniPathway" id="UPA00047">
    <property type="reaction ID" value="UER00058"/>
</dbReference>
<dbReference type="InterPro" id="IPR043131">
    <property type="entry name" value="BCAT-like_N"/>
</dbReference>
<evidence type="ECO:0000256" key="13">
    <source>
        <dbReference type="ARBA" id="ARBA00048798"/>
    </source>
</evidence>
<accession>A0A7C4NL28</accession>
<dbReference type="SUPFAM" id="SSF56752">
    <property type="entry name" value="D-aminoacid aminotransferase-like PLP-dependent enzymes"/>
    <property type="match status" value="1"/>
</dbReference>
<keyword evidence="11 16" id="KW-0100">Branched-chain amino acid biosynthesis</keyword>
<dbReference type="InterPro" id="IPR036038">
    <property type="entry name" value="Aminotransferase-like"/>
</dbReference>
<evidence type="ECO:0000256" key="2">
    <source>
        <dbReference type="ARBA" id="ARBA00003109"/>
    </source>
</evidence>
<evidence type="ECO:0000256" key="16">
    <source>
        <dbReference type="RuleBase" id="RU364094"/>
    </source>
</evidence>
<comment type="similarity">
    <text evidence="6 15">Belongs to the class-IV pyridoxal-phosphate-dependent aminotransferase family.</text>
</comment>
<evidence type="ECO:0000256" key="11">
    <source>
        <dbReference type="ARBA" id="ARBA00023304"/>
    </source>
</evidence>
<evidence type="ECO:0000256" key="15">
    <source>
        <dbReference type="RuleBase" id="RU004106"/>
    </source>
</evidence>
<comment type="catalytic activity">
    <reaction evidence="14 16">
        <text>L-leucine + 2-oxoglutarate = 4-methyl-2-oxopentanoate + L-glutamate</text>
        <dbReference type="Rhea" id="RHEA:18321"/>
        <dbReference type="ChEBI" id="CHEBI:16810"/>
        <dbReference type="ChEBI" id="CHEBI:17865"/>
        <dbReference type="ChEBI" id="CHEBI:29985"/>
        <dbReference type="ChEBI" id="CHEBI:57427"/>
        <dbReference type="EC" id="2.6.1.42"/>
    </reaction>
</comment>
<evidence type="ECO:0000256" key="9">
    <source>
        <dbReference type="ARBA" id="ARBA00022679"/>
    </source>
</evidence>
<evidence type="ECO:0000256" key="3">
    <source>
        <dbReference type="ARBA" id="ARBA00004824"/>
    </source>
</evidence>
<dbReference type="UniPathway" id="UPA00049">
    <property type="reaction ID" value="UER00062"/>
</dbReference>
<dbReference type="NCBIfam" id="NF005146">
    <property type="entry name" value="PRK06606.1"/>
    <property type="match status" value="1"/>
</dbReference>
<evidence type="ECO:0000256" key="8">
    <source>
        <dbReference type="ARBA" id="ARBA00022605"/>
    </source>
</evidence>
<comment type="function">
    <text evidence="2 16">Acts on leucine, isoleucine and valine.</text>
</comment>
<comment type="pathway">
    <text evidence="4 16">Amino-acid biosynthesis; L-valine biosynthesis; L-valine from pyruvate: step 4/4.</text>
</comment>
<evidence type="ECO:0000256" key="4">
    <source>
        <dbReference type="ARBA" id="ARBA00004931"/>
    </source>
</evidence>
<keyword evidence="9 16" id="KW-0808">Transferase</keyword>
<dbReference type="InterPro" id="IPR018300">
    <property type="entry name" value="Aminotrans_IV_CS"/>
</dbReference>
<dbReference type="InterPro" id="IPR043132">
    <property type="entry name" value="BCAT-like_C"/>
</dbReference>
<name>A0A7C4NL28_9CREN</name>
<gene>
    <name evidence="16" type="primary">ilvE</name>
    <name evidence="18" type="ORF">ENU08_02105</name>
    <name evidence="17" type="ORF">ENU41_04110</name>
</gene>
<dbReference type="InterPro" id="IPR005785">
    <property type="entry name" value="B_amino_transI"/>
</dbReference>
<keyword evidence="8 16" id="KW-0028">Amino-acid biosynthesis</keyword>
<dbReference type="EC" id="2.6.1.42" evidence="16"/>
<dbReference type="GO" id="GO:0004084">
    <property type="term" value="F:branched-chain-amino-acid transaminase activity"/>
    <property type="evidence" value="ECO:0007669"/>
    <property type="project" value="UniProtKB-EC"/>
</dbReference>
<dbReference type="InterPro" id="IPR001544">
    <property type="entry name" value="Aminotrans_IV"/>
</dbReference>
<evidence type="ECO:0000256" key="10">
    <source>
        <dbReference type="ARBA" id="ARBA00022898"/>
    </source>
</evidence>
<sequence>MAKNIGLPIKWPDYVWLNGSIVKWDEAKVHVFIHGLHYGTGVFEGIRGYYDNGVIKVFRLEDHMKRLHRSAKAIYMDIPYRIDELVKATSEVIKVNKFNNDIYIRPIAFRGLGSFGLRALNPVDTAIIAVEFGKYLNPSGIRCKISSWRKPSPDSIPVWAKATGIYLLYHLAALDAHLSGYDEAILLDGEGYIAEGAGENIFMVRNSQLITPPTYDAILEGITRDTVIRLATEVLGIKVVERRIRREELYTCDEAFFTGTAAEITPIKEIDGITIGNGGVGEITKKIMELYRETTLGKIEKYRYWITVVNVQ</sequence>
<dbReference type="EMBL" id="DTBD01000014">
    <property type="protein sequence ID" value="HGQ64022.1"/>
    <property type="molecule type" value="Genomic_DNA"/>
</dbReference>
<proteinExistence type="inferred from homology"/>
<comment type="pathway">
    <text evidence="3 16">Amino-acid biosynthesis; L-isoleucine biosynthesis; L-isoleucine from 2-oxobutanoate: step 4/4.</text>
</comment>
<comment type="cofactor">
    <cofactor evidence="1 16">
        <name>pyridoxal 5'-phosphate</name>
        <dbReference type="ChEBI" id="CHEBI:597326"/>
    </cofactor>
</comment>
<dbReference type="Pfam" id="PF01063">
    <property type="entry name" value="Aminotran_4"/>
    <property type="match status" value="1"/>
</dbReference>
<evidence type="ECO:0000256" key="5">
    <source>
        <dbReference type="ARBA" id="ARBA00005072"/>
    </source>
</evidence>